<dbReference type="HAMAP" id="MF_00376">
    <property type="entry name" value="Dephospho_CoA_kinase"/>
    <property type="match status" value="1"/>
</dbReference>
<dbReference type="GO" id="GO:0004140">
    <property type="term" value="F:dephospho-CoA kinase activity"/>
    <property type="evidence" value="ECO:0007669"/>
    <property type="project" value="UniProtKB-EC"/>
</dbReference>
<dbReference type="PANTHER" id="PTHR10695:SF46">
    <property type="entry name" value="BIFUNCTIONAL COENZYME A SYNTHASE-RELATED"/>
    <property type="match status" value="1"/>
</dbReference>
<evidence type="ECO:0000256" key="14">
    <source>
        <dbReference type="ARBA" id="ARBA00051310"/>
    </source>
</evidence>
<evidence type="ECO:0000256" key="5">
    <source>
        <dbReference type="ARBA" id="ARBA00022490"/>
    </source>
</evidence>
<keyword evidence="10" id="KW-0418">Kinase</keyword>
<comment type="subunit">
    <text evidence="3">Monomer.</text>
</comment>
<dbReference type="Pfam" id="PF01121">
    <property type="entry name" value="CoaE"/>
    <property type="match status" value="1"/>
</dbReference>
<dbReference type="PANTHER" id="PTHR10695">
    <property type="entry name" value="DEPHOSPHO-COA KINASE-RELATED"/>
    <property type="match status" value="1"/>
</dbReference>
<dbReference type="InterPro" id="IPR027417">
    <property type="entry name" value="P-loop_NTPase"/>
</dbReference>
<evidence type="ECO:0000256" key="2">
    <source>
        <dbReference type="ARBA" id="ARBA00004496"/>
    </source>
</evidence>
<reference evidence="23 24" key="1">
    <citation type="journal article" date="2024" name="bioRxiv">
        <title>A reference genome for Trichogramma kaykai: A tiny desert-dwelling parasitoid wasp with competing sex-ratio distorters.</title>
        <authorList>
            <person name="Culotta J."/>
            <person name="Lindsey A.R."/>
        </authorList>
    </citation>
    <scope>NUCLEOTIDE SEQUENCE [LARGE SCALE GENOMIC DNA]</scope>
    <source>
        <strain evidence="23 24">KSX58</strain>
    </source>
</reference>
<dbReference type="NCBIfam" id="NF001985">
    <property type="entry name" value="PRK00777.1"/>
    <property type="match status" value="1"/>
</dbReference>
<evidence type="ECO:0000256" key="16">
    <source>
        <dbReference type="ARBA" id="ARBA00059677"/>
    </source>
</evidence>
<evidence type="ECO:0000256" key="12">
    <source>
        <dbReference type="ARBA" id="ARBA00023128"/>
    </source>
</evidence>
<accession>A0ABD2WXI8</accession>
<keyword evidence="12" id="KW-0496">Mitochondrion</keyword>
<name>A0ABD2WXI8_9HYME</name>
<evidence type="ECO:0000256" key="6">
    <source>
        <dbReference type="ARBA" id="ARBA00022553"/>
    </source>
</evidence>
<keyword evidence="24" id="KW-1185">Reference proteome</keyword>
<dbReference type="GO" id="GO:0004595">
    <property type="term" value="F:pantetheine-phosphate adenylyltransferase activity"/>
    <property type="evidence" value="ECO:0007669"/>
    <property type="project" value="UniProtKB-EC"/>
</dbReference>
<evidence type="ECO:0000256" key="18">
    <source>
        <dbReference type="ARBA" id="ARBA00060696"/>
    </source>
</evidence>
<feature type="domain" description="Cytidyltransferase-like" evidence="22">
    <location>
        <begin position="160"/>
        <end position="302"/>
    </location>
</feature>
<dbReference type="GO" id="GO:0005759">
    <property type="term" value="C:mitochondrial matrix"/>
    <property type="evidence" value="ECO:0007669"/>
    <property type="project" value="UniProtKB-SubCell"/>
</dbReference>
<dbReference type="GO" id="GO:0005524">
    <property type="term" value="F:ATP binding"/>
    <property type="evidence" value="ECO:0007669"/>
    <property type="project" value="UniProtKB-KW"/>
</dbReference>
<dbReference type="InterPro" id="IPR001977">
    <property type="entry name" value="Depp_CoAkinase"/>
</dbReference>
<dbReference type="AlphaFoldDB" id="A0ABD2WXI8"/>
<keyword evidence="7" id="KW-0808">Transferase</keyword>
<dbReference type="EMBL" id="JBJJXI010000061">
    <property type="protein sequence ID" value="KAL3397824.1"/>
    <property type="molecule type" value="Genomic_DNA"/>
</dbReference>
<keyword evidence="6" id="KW-0597">Phosphoprotein</keyword>
<evidence type="ECO:0000256" key="11">
    <source>
        <dbReference type="ARBA" id="ARBA00022840"/>
    </source>
</evidence>
<dbReference type="EC" id="2.7.1.24" evidence="20"/>
<comment type="similarity">
    <text evidence="19">In the central section; belongs to the eukaryotic CoaD family.</text>
</comment>
<dbReference type="Proteomes" id="UP001627154">
    <property type="component" value="Unassembled WGS sequence"/>
</dbReference>
<keyword evidence="9" id="KW-0547">Nucleotide-binding</keyword>
<dbReference type="FunFam" id="3.40.50.620:FF:000089">
    <property type="entry name" value="Bifunctional coenzyme A synthase"/>
    <property type="match status" value="1"/>
</dbReference>
<comment type="pathway">
    <text evidence="18">Cofactor biosynthesis; coenzyme A biosynthesis; CoA from (R)-pantothenate: step 5/5.</text>
</comment>
<dbReference type="Gene3D" id="3.40.50.300">
    <property type="entry name" value="P-loop containing nucleotide triphosphate hydrolases"/>
    <property type="match status" value="1"/>
</dbReference>
<dbReference type="CDD" id="cd02164">
    <property type="entry name" value="PPAT_CoAS"/>
    <property type="match status" value="1"/>
</dbReference>
<comment type="catalytic activity">
    <reaction evidence="14">
        <text>(R)-4'-phosphopantetheine + ATP + H(+) = 3'-dephospho-CoA + diphosphate</text>
        <dbReference type="Rhea" id="RHEA:19801"/>
        <dbReference type="ChEBI" id="CHEBI:15378"/>
        <dbReference type="ChEBI" id="CHEBI:30616"/>
        <dbReference type="ChEBI" id="CHEBI:33019"/>
        <dbReference type="ChEBI" id="CHEBI:57328"/>
        <dbReference type="ChEBI" id="CHEBI:61723"/>
        <dbReference type="EC" id="2.7.7.3"/>
    </reaction>
    <physiologicalReaction direction="left-to-right" evidence="14">
        <dbReference type="Rhea" id="RHEA:19802"/>
    </physiologicalReaction>
</comment>
<comment type="caution">
    <text evidence="23">The sequence shown here is derived from an EMBL/GenBank/DDBJ whole genome shotgun (WGS) entry which is preliminary data.</text>
</comment>
<dbReference type="InterPro" id="IPR004821">
    <property type="entry name" value="Cyt_trans-like"/>
</dbReference>
<evidence type="ECO:0000256" key="17">
    <source>
        <dbReference type="ARBA" id="ARBA00060565"/>
    </source>
</evidence>
<evidence type="ECO:0000256" key="20">
    <source>
        <dbReference type="ARBA" id="ARBA00066359"/>
    </source>
</evidence>
<evidence type="ECO:0000256" key="1">
    <source>
        <dbReference type="ARBA" id="ARBA00004305"/>
    </source>
</evidence>
<dbReference type="PROSITE" id="PS51219">
    <property type="entry name" value="DPCK"/>
    <property type="match status" value="1"/>
</dbReference>
<comment type="pathway">
    <text evidence="17">Cofactor biosynthesis; coenzyme A biosynthesis; CoA from (R)-pantothenate: step 4/5.</text>
</comment>
<protein>
    <recommendedName>
        <fullName evidence="21">Bifunctional coenzyme A synthase</fullName>
        <ecNumber evidence="20">2.7.1.24</ecNumber>
        <ecNumber evidence="4">2.7.7.3</ecNumber>
    </recommendedName>
</protein>
<dbReference type="SUPFAM" id="SSF52540">
    <property type="entry name" value="P-loop containing nucleoside triphosphate hydrolases"/>
    <property type="match status" value="1"/>
</dbReference>
<evidence type="ECO:0000256" key="10">
    <source>
        <dbReference type="ARBA" id="ARBA00022777"/>
    </source>
</evidence>
<dbReference type="Gene3D" id="3.40.50.620">
    <property type="entry name" value="HUPs"/>
    <property type="match status" value="1"/>
</dbReference>
<dbReference type="InterPro" id="IPR014729">
    <property type="entry name" value="Rossmann-like_a/b/a_fold"/>
</dbReference>
<comment type="subcellular location">
    <subcellularLocation>
        <location evidence="2">Cytoplasm</location>
    </subcellularLocation>
    <subcellularLocation>
        <location evidence="1">Mitochondrion matrix</location>
    </subcellularLocation>
</comment>
<dbReference type="SUPFAM" id="SSF52374">
    <property type="entry name" value="Nucleotidylyl transferase"/>
    <property type="match status" value="1"/>
</dbReference>
<evidence type="ECO:0000256" key="9">
    <source>
        <dbReference type="ARBA" id="ARBA00022741"/>
    </source>
</evidence>
<evidence type="ECO:0000256" key="13">
    <source>
        <dbReference type="ARBA" id="ARBA00023268"/>
    </source>
</evidence>
<keyword evidence="13" id="KW-0511">Multifunctional enzyme</keyword>
<keyword evidence="11" id="KW-0067">ATP-binding</keyword>
<gene>
    <name evidence="23" type="ORF">TKK_008561</name>
</gene>
<dbReference type="FunFam" id="3.40.50.300:FF:000899">
    <property type="entry name" value="Bifunctional coenzyme A synthase"/>
    <property type="match status" value="1"/>
</dbReference>
<dbReference type="CDD" id="cd02022">
    <property type="entry name" value="DPCK"/>
    <property type="match status" value="1"/>
</dbReference>
<comment type="catalytic activity">
    <reaction evidence="15">
        <text>3'-dephospho-CoA + ATP = ADP + CoA + H(+)</text>
        <dbReference type="Rhea" id="RHEA:18245"/>
        <dbReference type="ChEBI" id="CHEBI:15378"/>
        <dbReference type="ChEBI" id="CHEBI:30616"/>
        <dbReference type="ChEBI" id="CHEBI:57287"/>
        <dbReference type="ChEBI" id="CHEBI:57328"/>
        <dbReference type="ChEBI" id="CHEBI:456216"/>
        <dbReference type="EC" id="2.7.1.24"/>
    </reaction>
    <physiologicalReaction direction="left-to-right" evidence="15">
        <dbReference type="Rhea" id="RHEA:18246"/>
    </physiologicalReaction>
</comment>
<evidence type="ECO:0000256" key="4">
    <source>
        <dbReference type="ARBA" id="ARBA00012392"/>
    </source>
</evidence>
<comment type="function">
    <text evidence="16">Bifunctional enzyme that catalyzes the fourth and fifth sequential steps of CoA biosynthetic pathway. The fourth reaction is catalyzed by the phosphopantetheine adenylyltransferase, coded by the coaD domain; the fifth reaction is catalyzed by the dephospho-CoA kinase, coded by the coaE domain. May act as a point of CoA biosynthesis regulation.</text>
</comment>
<dbReference type="EC" id="2.7.7.3" evidence="4"/>
<evidence type="ECO:0000256" key="3">
    <source>
        <dbReference type="ARBA" id="ARBA00011245"/>
    </source>
</evidence>
<evidence type="ECO:0000256" key="21">
    <source>
        <dbReference type="ARBA" id="ARBA00067394"/>
    </source>
</evidence>
<dbReference type="Pfam" id="PF01467">
    <property type="entry name" value="CTP_transf_like"/>
    <property type="match status" value="1"/>
</dbReference>
<evidence type="ECO:0000256" key="15">
    <source>
        <dbReference type="ARBA" id="ARBA00051912"/>
    </source>
</evidence>
<organism evidence="23 24">
    <name type="scientific">Trichogramma kaykai</name>
    <dbReference type="NCBI Taxonomy" id="54128"/>
    <lineage>
        <taxon>Eukaryota</taxon>
        <taxon>Metazoa</taxon>
        <taxon>Ecdysozoa</taxon>
        <taxon>Arthropoda</taxon>
        <taxon>Hexapoda</taxon>
        <taxon>Insecta</taxon>
        <taxon>Pterygota</taxon>
        <taxon>Neoptera</taxon>
        <taxon>Endopterygota</taxon>
        <taxon>Hymenoptera</taxon>
        <taxon>Apocrita</taxon>
        <taxon>Proctotrupomorpha</taxon>
        <taxon>Chalcidoidea</taxon>
        <taxon>Trichogrammatidae</taxon>
        <taxon>Trichogramma</taxon>
    </lineage>
</organism>
<sequence length="523" mass="58914">MVNTGLLVLTNPSKISKLLPAIKKHVLKTLYIQYFPKHNIILSSAYSPPATNFKGPQYSQVVANIYALATKYSTNLDVRVLLTSLKQPNVSITRTKKPIELVIFDKICSSSDANTFMQDCISNMSMGCTFITLDEKCNEEDTNDSNVNNSQDNNIYQSVVLGGTFDRLHNGHKILLSEAILRSSHKVTVGVTDLNMNQRKLLWEIIQPCDIRINLLREFVEDIDSDLNYDIVPISDIYGPTKSDPTFEMIVVSEETQRGGHIINEERIKNKLNPLKIYVVKLMEDPTNKEHEETKVSSSNHRMRLLGTRLKKPVVDNKPLKPYIVGLTGGIASGKSSVAAKLQKLGAGLVNCDLVAHSLYEPGMKCYKLIVDTFGSNYVNEDGQINRKALGTLVFNNKAELEKLNQLLWPVILDETMKKVEDLHKGGHDVIVIEAAVLIQAGWQNICHEIWTCIIPKKEAIKRLMDRNKLSEEEAEKRILVQPSNVEQVHNAHVILSTLWSHEFTESQVQKGWSEIMKDLSRA</sequence>
<evidence type="ECO:0000256" key="19">
    <source>
        <dbReference type="ARBA" id="ARBA00061673"/>
    </source>
</evidence>
<keyword evidence="5" id="KW-0963">Cytoplasm</keyword>
<proteinExistence type="inferred from homology"/>
<dbReference type="NCBIfam" id="TIGR00152">
    <property type="entry name" value="dephospho-CoA kinase"/>
    <property type="match status" value="1"/>
</dbReference>
<evidence type="ECO:0000256" key="8">
    <source>
        <dbReference type="ARBA" id="ARBA00022695"/>
    </source>
</evidence>
<evidence type="ECO:0000256" key="7">
    <source>
        <dbReference type="ARBA" id="ARBA00022679"/>
    </source>
</evidence>
<evidence type="ECO:0000259" key="22">
    <source>
        <dbReference type="Pfam" id="PF01467"/>
    </source>
</evidence>
<evidence type="ECO:0000313" key="24">
    <source>
        <dbReference type="Proteomes" id="UP001627154"/>
    </source>
</evidence>
<evidence type="ECO:0000313" key="23">
    <source>
        <dbReference type="EMBL" id="KAL3397824.1"/>
    </source>
</evidence>
<keyword evidence="8" id="KW-0548">Nucleotidyltransferase</keyword>